<dbReference type="InterPro" id="IPR028082">
    <property type="entry name" value="Peripla_BP_I"/>
</dbReference>
<evidence type="ECO:0000259" key="3">
    <source>
        <dbReference type="Pfam" id="PF13458"/>
    </source>
</evidence>
<dbReference type="SUPFAM" id="SSF53822">
    <property type="entry name" value="Periplasmic binding protein-like I"/>
    <property type="match status" value="1"/>
</dbReference>
<dbReference type="RefSeq" id="WP_162412426.1">
    <property type="nucleotide sequence ID" value="NZ_JAHQXE010000001.1"/>
</dbReference>
<dbReference type="Proteomes" id="UP001166304">
    <property type="component" value="Unassembled WGS sequence"/>
</dbReference>
<feature type="compositionally biased region" description="Gly residues" evidence="2">
    <location>
        <begin position="37"/>
        <end position="62"/>
    </location>
</feature>
<dbReference type="Gene3D" id="3.40.50.2300">
    <property type="match status" value="2"/>
</dbReference>
<accession>A0AA41KIW8</accession>
<dbReference type="InterPro" id="IPR006311">
    <property type="entry name" value="TAT_signal"/>
</dbReference>
<dbReference type="InterPro" id="IPR028081">
    <property type="entry name" value="Leu-bd"/>
</dbReference>
<evidence type="ECO:0000256" key="2">
    <source>
        <dbReference type="SAM" id="MobiDB-lite"/>
    </source>
</evidence>
<comment type="caution">
    <text evidence="4">The sequence shown here is derived from an EMBL/GenBank/DDBJ whole genome shotgun (WGS) entry which is preliminary data.</text>
</comment>
<reference evidence="4" key="1">
    <citation type="submission" date="2021-06" db="EMBL/GenBank/DDBJ databases">
        <title>New haloarchaea isolates fom saline soil.</title>
        <authorList>
            <person name="Duran-Viseras A."/>
            <person name="Sanchez-Porro C.S."/>
            <person name="Ventosa A."/>
        </authorList>
    </citation>
    <scope>NUCLEOTIDE SEQUENCE</scope>
    <source>
        <strain evidence="4">JCM 18369</strain>
    </source>
</reference>
<dbReference type="PROSITE" id="PS51318">
    <property type="entry name" value="TAT"/>
    <property type="match status" value="1"/>
</dbReference>
<dbReference type="PANTHER" id="PTHR30483">
    <property type="entry name" value="LEUCINE-SPECIFIC-BINDING PROTEIN"/>
    <property type="match status" value="1"/>
</dbReference>
<name>A0AA41KIW8_9EURY</name>
<dbReference type="CDD" id="cd19987">
    <property type="entry name" value="PBP1_SBP-like"/>
    <property type="match status" value="1"/>
</dbReference>
<keyword evidence="5" id="KW-1185">Reference proteome</keyword>
<dbReference type="EMBL" id="JAHQXE010000001">
    <property type="protein sequence ID" value="MBV0900264.1"/>
    <property type="molecule type" value="Genomic_DNA"/>
</dbReference>
<proteinExistence type="predicted"/>
<sequence>MPTDGRSVSRRRLLKSTGIAGVAGLTGLAGCSGGDGGDGGGGDGGDGGGGDGGDGGGDGGGSTDYPALGNFPVEGDTVTFGFNVPQSGPYSSEGQDELRAYQLAKKHLNNGGGWVESFSDLSGDGVLGYTVDSVNGDTATDADTARQSASRMINRDDVVMISGGSSSAVAIAVQGLCQQEKVMFMCCLTHSNDTTGKDCVRYSFREMFNAYMTGQALAPVLESEYGSDNSFYQLYADYSWGQTQQESMNQFLSDIGWSQVESVPTPLGTSDFSSYLSEAANSGADVLVLNHYGLDGANSVSQAVDAGIDEDMEIVVPLYNRPMAQAAGGAIEGKFGTIAWDSQLDNEPSNTFTQAFRDEYDRTPSGPAQLAYAQTLQYAAAAERAGTFYPPEVIRQLEDYEYSNIGMGEELMRACDHQAQRAIPVARGLPESEQSGGNFIEIVELTAREDVGYGCDSGPAAECELGDYGDE</sequence>
<evidence type="ECO:0000313" key="4">
    <source>
        <dbReference type="EMBL" id="MBV0900264.1"/>
    </source>
</evidence>
<evidence type="ECO:0000256" key="1">
    <source>
        <dbReference type="ARBA" id="ARBA00022729"/>
    </source>
</evidence>
<keyword evidence="1" id="KW-0732">Signal</keyword>
<gene>
    <name evidence="4" type="ORF">KTS37_00560</name>
</gene>
<dbReference type="PROSITE" id="PS51257">
    <property type="entry name" value="PROKAR_LIPOPROTEIN"/>
    <property type="match status" value="1"/>
</dbReference>
<dbReference type="Pfam" id="PF13458">
    <property type="entry name" value="Peripla_BP_6"/>
    <property type="match status" value="1"/>
</dbReference>
<organism evidence="4 5">
    <name type="scientific">Haloarcula salina</name>
    <dbReference type="NCBI Taxonomy" id="1429914"/>
    <lineage>
        <taxon>Archaea</taxon>
        <taxon>Methanobacteriati</taxon>
        <taxon>Methanobacteriota</taxon>
        <taxon>Stenosarchaea group</taxon>
        <taxon>Halobacteria</taxon>
        <taxon>Halobacteriales</taxon>
        <taxon>Haloarculaceae</taxon>
        <taxon>Haloarcula</taxon>
    </lineage>
</organism>
<protein>
    <submittedName>
        <fullName evidence="4">Substrate-binding protein</fullName>
    </submittedName>
</protein>
<evidence type="ECO:0000313" key="5">
    <source>
        <dbReference type="Proteomes" id="UP001166304"/>
    </source>
</evidence>
<feature type="region of interest" description="Disordered" evidence="2">
    <location>
        <begin position="37"/>
        <end position="70"/>
    </location>
</feature>
<feature type="domain" description="Leucine-binding protein" evidence="3">
    <location>
        <begin position="77"/>
        <end position="427"/>
    </location>
</feature>
<dbReference type="AlphaFoldDB" id="A0AA41KIW8"/>
<dbReference type="InterPro" id="IPR051010">
    <property type="entry name" value="BCAA_transport"/>
</dbReference>
<dbReference type="PANTHER" id="PTHR30483:SF6">
    <property type="entry name" value="PERIPLASMIC BINDING PROTEIN OF ABC TRANSPORTER FOR NATURAL AMINO ACIDS"/>
    <property type="match status" value="1"/>
</dbReference>